<feature type="transmembrane region" description="Helical" evidence="1">
    <location>
        <begin position="31"/>
        <end position="54"/>
    </location>
</feature>
<feature type="transmembrane region" description="Helical" evidence="1">
    <location>
        <begin position="96"/>
        <end position="117"/>
    </location>
</feature>
<dbReference type="AlphaFoldDB" id="A0AAC9IGI1"/>
<organism evidence="3 4">
    <name type="scientific">Bacillus xiamenensis</name>
    <dbReference type="NCBI Taxonomy" id="1178537"/>
    <lineage>
        <taxon>Bacteria</taxon>
        <taxon>Bacillati</taxon>
        <taxon>Bacillota</taxon>
        <taxon>Bacilli</taxon>
        <taxon>Bacillales</taxon>
        <taxon>Bacillaceae</taxon>
        <taxon>Bacillus</taxon>
    </lineage>
</organism>
<evidence type="ECO:0000259" key="2">
    <source>
        <dbReference type="Pfam" id="PF04892"/>
    </source>
</evidence>
<dbReference type="InterPro" id="IPR006976">
    <property type="entry name" value="VanZ-like"/>
</dbReference>
<dbReference type="RefSeq" id="WP_071168340.1">
    <property type="nucleotide sequence ID" value="NZ_CP017786.1"/>
</dbReference>
<protein>
    <recommendedName>
        <fullName evidence="2">VanZ-like domain-containing protein</fullName>
    </recommendedName>
</protein>
<feature type="domain" description="VanZ-like" evidence="2">
    <location>
        <begin position="39"/>
        <end position="171"/>
    </location>
</feature>
<dbReference type="KEGG" id="bxi:BK049_09025"/>
<evidence type="ECO:0000313" key="4">
    <source>
        <dbReference type="Proteomes" id="UP000177709"/>
    </source>
</evidence>
<dbReference type="PANTHER" id="PTHR36834:SF1">
    <property type="entry name" value="INTEGRAL MEMBRANE PROTEIN"/>
    <property type="match status" value="1"/>
</dbReference>
<dbReference type="EMBL" id="CP017786">
    <property type="protein sequence ID" value="AOZ88801.1"/>
    <property type="molecule type" value="Genomic_DNA"/>
</dbReference>
<dbReference type="PANTHER" id="PTHR36834">
    <property type="entry name" value="MEMBRANE PROTEIN-RELATED"/>
    <property type="match status" value="1"/>
</dbReference>
<keyword evidence="1" id="KW-0472">Membrane</keyword>
<feature type="transmembrane region" description="Helical" evidence="1">
    <location>
        <begin position="124"/>
        <end position="144"/>
    </location>
</feature>
<evidence type="ECO:0000313" key="3">
    <source>
        <dbReference type="EMBL" id="AOZ88801.1"/>
    </source>
</evidence>
<dbReference type="InterPro" id="IPR053150">
    <property type="entry name" value="Teicoplanin_resist-assoc"/>
</dbReference>
<keyword evidence="1" id="KW-0812">Transmembrane</keyword>
<dbReference type="Proteomes" id="UP000177709">
    <property type="component" value="Chromosome"/>
</dbReference>
<dbReference type="Pfam" id="PF04892">
    <property type="entry name" value="VanZ"/>
    <property type="match status" value="1"/>
</dbReference>
<gene>
    <name evidence="3" type="ORF">BK049_09025</name>
</gene>
<reference evidence="3 4" key="1">
    <citation type="submission" date="2016-10" db="EMBL/GenBank/DDBJ databases">
        <title>Whole genome sequence of hyper active fibrinolysis bacterium Bacillus pumilus strain VV3 isolated from fermented rice.</title>
        <authorList>
            <person name="Mariadas V.A."/>
            <person name="Vijayaraghavan P."/>
            <person name="Dhandapani V."/>
        </authorList>
    </citation>
    <scope>NUCLEOTIDE SEQUENCE [LARGE SCALE GENOMIC DNA]</scope>
    <source>
        <strain evidence="3 4">VV3</strain>
    </source>
</reference>
<evidence type="ECO:0000256" key="1">
    <source>
        <dbReference type="SAM" id="Phobius"/>
    </source>
</evidence>
<keyword evidence="1" id="KW-1133">Transmembrane helix</keyword>
<proteinExistence type="predicted"/>
<name>A0AAC9IGI1_9BACI</name>
<feature type="transmembrane region" description="Helical" evidence="1">
    <location>
        <begin position="156"/>
        <end position="173"/>
    </location>
</feature>
<sequence>MLNPSPPYFIICGTSLVIFIYKLMRGTTSKILFLYYILFSLYIASLVSLTFFPFPYQKKLIELMIEDNLGTIHNLIPFKTIIVTLELGLTSFIKQIIGNVILFIPLGFILPILFSFYQLRKVTYIGFLVSLSIELIQFVLDLIVGYNYRSFDVDDIITNTLGTLIGVIIYKYSKNLLDKYNLTLR</sequence>
<feature type="transmembrane region" description="Helical" evidence="1">
    <location>
        <begin position="6"/>
        <end position="24"/>
    </location>
</feature>
<accession>A0AAC9IGI1</accession>